<dbReference type="GO" id="GO:1904680">
    <property type="term" value="F:peptide transmembrane transporter activity"/>
    <property type="evidence" value="ECO:0007669"/>
    <property type="project" value="EnsemblFungi"/>
</dbReference>
<evidence type="ECO:0000259" key="3">
    <source>
        <dbReference type="Pfam" id="PF10559"/>
    </source>
</evidence>
<dbReference type="GO" id="GO:0015450">
    <property type="term" value="F:protein-transporting ATPase activity"/>
    <property type="evidence" value="ECO:0007669"/>
    <property type="project" value="EnsemblFungi"/>
</dbReference>
<dbReference type="GO" id="GO:0030970">
    <property type="term" value="P:retrograde protein transport, ER to cytosol"/>
    <property type="evidence" value="ECO:0007669"/>
    <property type="project" value="EnsemblFungi"/>
</dbReference>
<dbReference type="GO" id="GO:0000324">
    <property type="term" value="C:fungal-type vacuole"/>
    <property type="evidence" value="ECO:0007669"/>
    <property type="project" value="EnsemblFungi"/>
</dbReference>
<feature type="transmembrane region" description="Helical" evidence="2">
    <location>
        <begin position="156"/>
        <end position="176"/>
    </location>
</feature>
<feature type="transmembrane region" description="Helical" evidence="2">
    <location>
        <begin position="129"/>
        <end position="149"/>
    </location>
</feature>
<keyword evidence="2" id="KW-1133">Transmembrane helix</keyword>
<dbReference type="Pfam" id="PF10559">
    <property type="entry name" value="Plug_translocon"/>
    <property type="match status" value="1"/>
</dbReference>
<dbReference type="Proteomes" id="UP000192639">
    <property type="component" value="Unassembled WGS sequence"/>
</dbReference>
<dbReference type="GO" id="GO:0031204">
    <property type="term" value="P:post-translational protein targeting to membrane, translocation"/>
    <property type="evidence" value="ECO:0007669"/>
    <property type="project" value="EnsemblFungi"/>
</dbReference>
<dbReference type="PIRSF" id="PIRSF004557">
    <property type="entry name" value="SecY"/>
    <property type="match status" value="1"/>
</dbReference>
<feature type="domain" description="Translocon Sec61/SecY plug" evidence="3">
    <location>
        <begin position="50"/>
        <end position="84"/>
    </location>
</feature>
<comment type="caution">
    <text evidence="4">The sequence shown here is derived from an EMBL/GenBank/DDBJ whole genome shotgun (WGS) entry which is preliminary data.</text>
</comment>
<sequence>MQNPNKKEKSIFASTVLIARPFLSVIPEVRAPLRSLNINDKLFWTAMAILVYSVASQVPLFGMVNKNTKDPLEWLRVMMASNRGTLMDIGIGPVVSASMIMNFLTTAGLVVVDYSVVQDKVLYECLSKMFAITITVLQAILQIQTGFYGPTENIPLAFKCIIFVQLLFSGLIIILLDEMLQKGYGYGNGVNLFIVANVCEKFVWSALSPRVFYTGRGMEFEGCLVSLVHILFARRNKLNALYEIFFRENLPNLAQFVYTALIFAFVIYIQQLRVELSVYSLRAKGVNEIYPINLLYTSNTPIVLQGQLCSHLSLVSRLLFGKWPENRLVRLLGIWEMDYKHGQIPIGGLVHYITPPLSVTDGVSAPIHFLIYLTFTFSLAALMSKNWNDNQGETAEKVQQKFKSQGISIKGVRDSNTLEKLNEYIPVASVLSGLVTSFVIVFCDITSTIGSGTNMFLAASIIHQYAKLVFKEVAGLNNKIMMD</sequence>
<evidence type="ECO:0000256" key="2">
    <source>
        <dbReference type="SAM" id="Phobius"/>
    </source>
</evidence>
<feature type="transmembrane region" description="Helical" evidence="2">
    <location>
        <begin position="43"/>
        <end position="64"/>
    </location>
</feature>
<dbReference type="PANTHER" id="PTHR10906">
    <property type="entry name" value="SECY/SEC61-ALPHA FAMILY MEMBER"/>
    <property type="match status" value="1"/>
</dbReference>
<dbReference type="SUPFAM" id="SSF103491">
    <property type="entry name" value="Preprotein translocase SecY subunit"/>
    <property type="match status" value="1"/>
</dbReference>
<proteinExistence type="inferred from homology"/>
<dbReference type="InterPro" id="IPR002208">
    <property type="entry name" value="SecY/SEC61-alpha"/>
</dbReference>
<keyword evidence="5" id="KW-1185">Reference proteome</keyword>
<accession>A0A1Y1SAI4</accession>
<dbReference type="InterPro" id="IPR019561">
    <property type="entry name" value="Translocon_Sec61/SecY_plug_dom"/>
</dbReference>
<feature type="transmembrane region" description="Helical" evidence="2">
    <location>
        <begin position="253"/>
        <end position="271"/>
    </location>
</feature>
<evidence type="ECO:0000256" key="1">
    <source>
        <dbReference type="RuleBase" id="RU004349"/>
    </source>
</evidence>
<keyword evidence="2" id="KW-0472">Membrane</keyword>
<evidence type="ECO:0000313" key="5">
    <source>
        <dbReference type="Proteomes" id="UP000192639"/>
    </source>
</evidence>
<dbReference type="Gene3D" id="1.10.3370.10">
    <property type="entry name" value="SecY subunit domain"/>
    <property type="match status" value="1"/>
</dbReference>
<dbReference type="InterPro" id="IPR023201">
    <property type="entry name" value="SecY_dom_sf"/>
</dbReference>
<dbReference type="AlphaFoldDB" id="A0A1Y1SAI4"/>
<dbReference type="GO" id="GO:0070843">
    <property type="term" value="P:misfolded protein transport"/>
    <property type="evidence" value="ECO:0007669"/>
    <property type="project" value="EnsemblFungi"/>
</dbReference>
<dbReference type="EMBL" id="LWDP01000005">
    <property type="protein sequence ID" value="ORD95048.1"/>
    <property type="molecule type" value="Genomic_DNA"/>
</dbReference>
<dbReference type="OrthoDB" id="2191217at2759"/>
<keyword evidence="2" id="KW-0812">Transmembrane</keyword>
<feature type="transmembrane region" description="Helical" evidence="2">
    <location>
        <begin position="365"/>
        <end position="383"/>
    </location>
</feature>
<reference evidence="4 5" key="1">
    <citation type="journal article" date="2017" name="Environ. Microbiol.">
        <title>Decay of the glycolytic pathway and adaptation to intranuclear parasitism within Enterocytozoonidae microsporidia.</title>
        <authorList>
            <person name="Wiredu Boakye D."/>
            <person name="Jaroenlak P."/>
            <person name="Prachumwat A."/>
            <person name="Williams T.A."/>
            <person name="Bateman K.S."/>
            <person name="Itsathitphaisarn O."/>
            <person name="Sritunyalucksana K."/>
            <person name="Paszkiewicz K.H."/>
            <person name="Moore K.A."/>
            <person name="Stentiford G.D."/>
            <person name="Williams B.A."/>
        </authorList>
    </citation>
    <scope>NUCLEOTIDE SEQUENCE [LARGE SCALE GENOMIC DNA]</scope>
    <source>
        <strain evidence="4 5">GB1</strain>
    </source>
</reference>
<organism evidence="4 5">
    <name type="scientific">Enterospora canceri</name>
    <dbReference type="NCBI Taxonomy" id="1081671"/>
    <lineage>
        <taxon>Eukaryota</taxon>
        <taxon>Fungi</taxon>
        <taxon>Fungi incertae sedis</taxon>
        <taxon>Microsporidia</taxon>
        <taxon>Enterocytozoonidae</taxon>
        <taxon>Enterospora</taxon>
    </lineage>
</organism>
<gene>
    <name evidence="4" type="ORF">ECANGB1_2782</name>
</gene>
<protein>
    <recommendedName>
        <fullName evidence="3">Translocon Sec61/SecY plug domain-containing protein</fullName>
    </recommendedName>
</protein>
<name>A0A1Y1SAI4_9MICR</name>
<dbReference type="GO" id="GO:0006616">
    <property type="term" value="P:SRP-dependent cotranslational protein targeting to membrane, translocation"/>
    <property type="evidence" value="ECO:0007669"/>
    <property type="project" value="EnsemblFungi"/>
</dbReference>
<evidence type="ECO:0000313" key="4">
    <source>
        <dbReference type="EMBL" id="ORD95048.1"/>
    </source>
</evidence>
<dbReference type="VEuPathDB" id="MicrosporidiaDB:ECANGB1_2782"/>
<comment type="similarity">
    <text evidence="1">Belongs to the SecY/SEC61-alpha family.</text>
</comment>
<dbReference type="Pfam" id="PF00344">
    <property type="entry name" value="SecY"/>
    <property type="match status" value="1"/>
</dbReference>
<feature type="transmembrane region" description="Helical" evidence="2">
    <location>
        <begin position="85"/>
        <end position="109"/>
    </location>
</feature>
<dbReference type="GO" id="GO:0005784">
    <property type="term" value="C:Sec61 translocon complex"/>
    <property type="evidence" value="ECO:0007669"/>
    <property type="project" value="EnsemblFungi"/>
</dbReference>
<dbReference type="GO" id="GO:0005048">
    <property type="term" value="F:signal sequence binding"/>
    <property type="evidence" value="ECO:0007669"/>
    <property type="project" value="EnsemblFungi"/>
</dbReference>